<dbReference type="Proteomes" id="UP000308444">
    <property type="component" value="Unassembled WGS sequence"/>
</dbReference>
<dbReference type="AlphaFoldDB" id="A0A9X9F539"/>
<evidence type="ECO:0000313" key="2">
    <source>
        <dbReference type="Proteomes" id="UP000308444"/>
    </source>
</evidence>
<feature type="non-terminal residue" evidence="1">
    <location>
        <position position="29"/>
    </location>
</feature>
<proteinExistence type="predicted"/>
<dbReference type="EMBL" id="SZOH01001439">
    <property type="protein sequence ID" value="TKJ00963.1"/>
    <property type="molecule type" value="Genomic_DNA"/>
</dbReference>
<organism evidence="1 2">
    <name type="scientific">Bacillus cereus</name>
    <dbReference type="NCBI Taxonomy" id="1396"/>
    <lineage>
        <taxon>Bacteria</taxon>
        <taxon>Bacillati</taxon>
        <taxon>Bacillota</taxon>
        <taxon>Bacilli</taxon>
        <taxon>Bacillales</taxon>
        <taxon>Bacillaceae</taxon>
        <taxon>Bacillus</taxon>
        <taxon>Bacillus cereus group</taxon>
    </lineage>
</organism>
<evidence type="ECO:0000313" key="1">
    <source>
        <dbReference type="EMBL" id="TKJ00963.1"/>
    </source>
</evidence>
<gene>
    <name evidence="1" type="ORF">FC695_20265</name>
</gene>
<sequence>MQNYVNSLRDEGLMRERIKKAIKVIRNAL</sequence>
<reference evidence="1 2" key="1">
    <citation type="journal article" date="2019" name="Environ. Microbiol.">
        <title>An active ?-lactamase is a part of an orchestrated cell wall stress resistance network of Bacillus subtilis and related rhizosphere species.</title>
        <authorList>
            <person name="Bucher T."/>
            <person name="Keren-Paz A."/>
            <person name="Hausser J."/>
            <person name="Olender T."/>
            <person name="Cytryn E."/>
            <person name="Kolodkin-Gal I."/>
        </authorList>
    </citation>
    <scope>NUCLEOTIDE SEQUENCE [LARGE SCALE GENOMIC DNA]</scope>
    <source>
        <strain evidence="1 2">I32</strain>
    </source>
</reference>
<protein>
    <submittedName>
        <fullName evidence="1">Site-specific integrase</fullName>
    </submittedName>
</protein>
<comment type="caution">
    <text evidence="1">The sequence shown here is derived from an EMBL/GenBank/DDBJ whole genome shotgun (WGS) entry which is preliminary data.</text>
</comment>
<name>A0A9X9F539_BACCE</name>
<accession>A0A9X9F539</accession>